<accession>A0A4D6GWT7</accession>
<dbReference type="Gene3D" id="2.40.30.70">
    <property type="entry name" value="YaeB-like"/>
    <property type="match status" value="1"/>
</dbReference>
<sequence length="124" mass="13302">MYATPIGYADTRFETAADAPRQGVETPYAANVQVYESFRGGLVGLEPDDRVVVVWWADDADRDVLAVRDGDRGVFTTRSPARPNPVCITPCELLAVDAADGTLAIRGVDMAHGSPVLDLKPALD</sequence>
<dbReference type="InterPro" id="IPR036414">
    <property type="entry name" value="YaeB_N_sf"/>
</dbReference>
<protein>
    <submittedName>
        <fullName evidence="4">UPF0066 family protein</fullName>
    </submittedName>
    <submittedName>
        <fullName evidence="5">tRNA-Thr(GGU) m(6)t(6)A37 methyltransferase TsaA</fullName>
    </submittedName>
</protein>
<proteinExistence type="inferred from homology"/>
<gene>
    <name evidence="5" type="ORF">APQ99_01616</name>
    <name evidence="4" type="ORF">HBSAL_06480</name>
</gene>
<reference evidence="4" key="3">
    <citation type="journal article" name="MicrobiologyOpen">
        <title>Whole-genome comparison between the type strain of Halobacterium salinarum (DSM 3754(T)) and the laboratory strains R1 and NRC-1.</title>
        <authorList>
            <person name="Pfeiffer F."/>
            <person name="Losensky G."/>
            <person name="Marchfelder A."/>
            <person name="Habermann B."/>
            <person name="Dyall-Smith M."/>
        </authorList>
    </citation>
    <scope>NUCLEOTIDE SEQUENCE</scope>
    <source>
        <strain evidence="4">91-R6</strain>
    </source>
</reference>
<dbReference type="InterPro" id="IPR040372">
    <property type="entry name" value="YaeB-like"/>
</dbReference>
<keyword evidence="5" id="KW-0489">Methyltransferase</keyword>
<reference evidence="5 7" key="2">
    <citation type="submission" date="2019-07" db="EMBL/GenBank/DDBJ databases">
        <title>Genomic Encyclopedia of Archaeal and Bacterial Type Strains, Phase II (KMG-II): from individual species to whole genera.</title>
        <authorList>
            <person name="Goeker M."/>
        </authorList>
    </citation>
    <scope>NUCLEOTIDE SEQUENCE [LARGE SCALE GENOMIC DNA]</scope>
    <source>
        <strain evidence="5 7">DSM 3754</strain>
    </source>
</reference>
<dbReference type="GeneID" id="68693898"/>
<keyword evidence="1" id="KW-0949">S-adenosyl-L-methionine</keyword>
<evidence type="ECO:0000256" key="2">
    <source>
        <dbReference type="ARBA" id="ARBA00033753"/>
    </source>
</evidence>
<evidence type="ECO:0000256" key="1">
    <source>
        <dbReference type="ARBA" id="ARBA00022691"/>
    </source>
</evidence>
<name>A0A4D6GWT7_HALS9</name>
<evidence type="ECO:0000313" key="4">
    <source>
        <dbReference type="EMBL" id="QCC44952.1"/>
    </source>
</evidence>
<dbReference type="InterPro" id="IPR023370">
    <property type="entry name" value="TrmO-like_N"/>
</dbReference>
<keyword evidence="5" id="KW-0808">Transferase</keyword>
<dbReference type="EMBL" id="VRYN01000003">
    <property type="protein sequence ID" value="TYO76064.1"/>
    <property type="molecule type" value="Genomic_DNA"/>
</dbReference>
<dbReference type="PROSITE" id="PS01318">
    <property type="entry name" value="TSAA_1"/>
    <property type="match status" value="1"/>
</dbReference>
<dbReference type="SUPFAM" id="SSF118196">
    <property type="entry name" value="YaeB-like"/>
    <property type="match status" value="1"/>
</dbReference>
<organism evidence="4 6">
    <name type="scientific">Halobacterium salinarum (strain ATCC 33171 / DSM 3754 / JCM 8978 / NBRC 102687 / NCIMB 764 / 91-R6)</name>
    <dbReference type="NCBI Taxonomy" id="2597657"/>
    <lineage>
        <taxon>Archaea</taxon>
        <taxon>Methanobacteriati</taxon>
        <taxon>Methanobacteriota</taxon>
        <taxon>Stenosarchaea group</taxon>
        <taxon>Halobacteria</taxon>
        <taxon>Halobacteriales</taxon>
        <taxon>Halobacteriaceae</taxon>
        <taxon>Halobacterium</taxon>
    </lineage>
</organism>
<dbReference type="GO" id="GO:0032259">
    <property type="term" value="P:methylation"/>
    <property type="evidence" value="ECO:0007669"/>
    <property type="project" value="UniProtKB-KW"/>
</dbReference>
<dbReference type="PANTHER" id="PTHR12818:SF0">
    <property type="entry name" value="TRNA (ADENINE(37)-N6)-METHYLTRANSFERASE"/>
    <property type="match status" value="1"/>
</dbReference>
<dbReference type="SMR" id="A0A4D6GWT7"/>
<dbReference type="InterPro" id="IPR023368">
    <property type="entry name" value="UPF0066_cons_site"/>
</dbReference>
<evidence type="ECO:0000259" key="3">
    <source>
        <dbReference type="PROSITE" id="PS51668"/>
    </source>
</evidence>
<evidence type="ECO:0000313" key="5">
    <source>
        <dbReference type="EMBL" id="TYO76064.1"/>
    </source>
</evidence>
<dbReference type="InterPro" id="IPR036413">
    <property type="entry name" value="YaeB-like_sf"/>
</dbReference>
<dbReference type="Proteomes" id="UP000296216">
    <property type="component" value="Chromosome"/>
</dbReference>
<dbReference type="Proteomes" id="UP000323075">
    <property type="component" value="Unassembled WGS sequence"/>
</dbReference>
<dbReference type="EMBL" id="CP038631">
    <property type="protein sequence ID" value="QCC44952.1"/>
    <property type="molecule type" value="Genomic_DNA"/>
</dbReference>
<comment type="similarity">
    <text evidence="2">Belongs to the tRNA methyltransferase O family.</text>
</comment>
<evidence type="ECO:0000313" key="7">
    <source>
        <dbReference type="Proteomes" id="UP000323075"/>
    </source>
</evidence>
<evidence type="ECO:0000313" key="6">
    <source>
        <dbReference type="Proteomes" id="UP000296216"/>
    </source>
</evidence>
<dbReference type="AlphaFoldDB" id="A0A4D6GWT7"/>
<feature type="domain" description="TsaA-like" evidence="3">
    <location>
        <begin position="3"/>
        <end position="124"/>
    </location>
</feature>
<dbReference type="RefSeq" id="WP_010902801.1">
    <property type="nucleotide sequence ID" value="NZ_VRYN01000003.1"/>
</dbReference>
<reference evidence="4 6" key="1">
    <citation type="journal article" date="2019" name="Microbiol. Resour. Announc.">
        <title>The Genome Sequence of the Halobacterium salinarum Type Strain Is Closely Related to That of Laboratory Strains NRC-1 and R1.</title>
        <authorList>
            <person name="Pfeiffer F."/>
            <person name="Marchfelder A."/>
            <person name="Habermann B."/>
            <person name="Dyall-Smith M.L."/>
        </authorList>
    </citation>
    <scope>NUCLEOTIDE SEQUENCE [LARGE SCALE GENOMIC DNA]</scope>
    <source>
        <strain evidence="4">91-R6</strain>
        <strain evidence="6">ATCC 33171 / DSM 3754 / JCM 8978 / NBRC 102687 / NCIMB 764 / 91-R6</strain>
    </source>
</reference>
<dbReference type="PROSITE" id="PS51668">
    <property type="entry name" value="TSAA_2"/>
    <property type="match status" value="1"/>
</dbReference>
<dbReference type="GO" id="GO:0008168">
    <property type="term" value="F:methyltransferase activity"/>
    <property type="evidence" value="ECO:0007669"/>
    <property type="project" value="UniProtKB-KW"/>
</dbReference>
<dbReference type="Pfam" id="PF01980">
    <property type="entry name" value="TrmO_N"/>
    <property type="match status" value="1"/>
</dbReference>
<dbReference type="PANTHER" id="PTHR12818">
    <property type="entry name" value="TRNA (ADENINE(37)-N6)-METHYLTRANSFERASE"/>
    <property type="match status" value="1"/>
</dbReference>